<keyword evidence="5" id="KW-0808">Transferase</keyword>
<reference evidence="5 6" key="2">
    <citation type="submission" date="2019-08" db="EMBL/GenBank/DDBJ databases">
        <authorList>
            <person name="Henke P."/>
        </authorList>
    </citation>
    <scope>NUCLEOTIDE SEQUENCE [LARGE SCALE GENOMIC DNA]</scope>
    <source>
        <strain evidence="5">Phe10_nw2017</strain>
    </source>
</reference>
<dbReference type="PROSITE" id="PS50889">
    <property type="entry name" value="S4"/>
    <property type="match status" value="1"/>
</dbReference>
<dbReference type="NCBIfam" id="TIGR00478">
    <property type="entry name" value="tly"/>
    <property type="match status" value="1"/>
</dbReference>
<evidence type="ECO:0000256" key="2">
    <source>
        <dbReference type="ARBA" id="ARBA00029460"/>
    </source>
</evidence>
<dbReference type="Pfam" id="PF01728">
    <property type="entry name" value="FtsJ"/>
    <property type="match status" value="1"/>
</dbReference>
<dbReference type="InterPro" id="IPR004538">
    <property type="entry name" value="Hemolysin_A/TlyA"/>
</dbReference>
<comment type="similarity">
    <text evidence="2">Belongs to the TlyA family.</text>
</comment>
<keyword evidence="6" id="KW-1185">Reference proteome</keyword>
<keyword evidence="1 3" id="KW-0694">RNA-binding</keyword>
<dbReference type="SUPFAM" id="SSF53335">
    <property type="entry name" value="S-adenosyl-L-methionine-dependent methyltransferases"/>
    <property type="match status" value="1"/>
</dbReference>
<name>A0A5C6M733_9PLAN</name>
<proteinExistence type="inferred from homology"/>
<sequence>MWPFAHYNGSFGRNGSRLSENLQFWVKALKSKNKKSDIGAQPKAKPVAAKSRLDELLVAKGLAPTLSEARALIMAGKVVVGDQRQDKPGYKVPPGESVRIKQESRFVSRGGEKLWAAVHDLGVEREFQEKVVLDVGASTGGFTHCCLELGAKAVISLDVGVAQLAWQLRQDPRVTVLERTDLRLFEAQEHPPIDWVVADISFNSLGKLAGALRKAAPRAGTGFLLLIKPQFELPKGAVPKGGVVTDEAQRLAAIESASRALDAVGLVESRVVPSRVHGRSGNLEFFFYARPATDYRSAVE</sequence>
<dbReference type="InterPro" id="IPR029063">
    <property type="entry name" value="SAM-dependent_MTases_sf"/>
</dbReference>
<accession>A0A5C6M733</accession>
<keyword evidence="5" id="KW-0489">Methyltransferase</keyword>
<dbReference type="Pfam" id="PF01479">
    <property type="entry name" value="S4"/>
    <property type="match status" value="1"/>
</dbReference>
<evidence type="ECO:0000313" key="6">
    <source>
        <dbReference type="Proteomes" id="UP000321083"/>
    </source>
</evidence>
<dbReference type="EMBL" id="SRHE01000124">
    <property type="protein sequence ID" value="TWW10027.1"/>
    <property type="molecule type" value="Genomic_DNA"/>
</dbReference>
<dbReference type="Gene3D" id="3.10.290.10">
    <property type="entry name" value="RNA-binding S4 domain"/>
    <property type="match status" value="1"/>
</dbReference>
<dbReference type="SMART" id="SM00363">
    <property type="entry name" value="S4"/>
    <property type="match status" value="1"/>
</dbReference>
<evidence type="ECO:0000256" key="1">
    <source>
        <dbReference type="ARBA" id="ARBA00022884"/>
    </source>
</evidence>
<dbReference type="Proteomes" id="UP000321083">
    <property type="component" value="Unassembled WGS sequence"/>
</dbReference>
<dbReference type="PANTHER" id="PTHR32319:SF0">
    <property type="entry name" value="BACTERIAL HEMOLYSIN-LIKE PROTEIN"/>
    <property type="match status" value="1"/>
</dbReference>
<dbReference type="SUPFAM" id="SSF55174">
    <property type="entry name" value="Alpha-L RNA-binding motif"/>
    <property type="match status" value="1"/>
</dbReference>
<dbReference type="GO" id="GO:0008168">
    <property type="term" value="F:methyltransferase activity"/>
    <property type="evidence" value="ECO:0007669"/>
    <property type="project" value="UniProtKB-KW"/>
</dbReference>
<evidence type="ECO:0000259" key="4">
    <source>
        <dbReference type="SMART" id="SM00363"/>
    </source>
</evidence>
<dbReference type="AlphaFoldDB" id="A0A5C6M733"/>
<reference evidence="5 6" key="1">
    <citation type="submission" date="2019-08" db="EMBL/GenBank/DDBJ databases">
        <title>100 year-old enigma solved: identification of Planctomyces bekefii, the type genus and species of the phylum Planctomycetes.</title>
        <authorList>
            <person name="Svetlana D.N."/>
            <person name="Overmann J."/>
        </authorList>
    </citation>
    <scope>NUCLEOTIDE SEQUENCE [LARGE SCALE GENOMIC DNA]</scope>
    <source>
        <strain evidence="5">Phe10_nw2017</strain>
    </source>
</reference>
<organism evidence="5 6">
    <name type="scientific">Planctomyces bekefii</name>
    <dbReference type="NCBI Taxonomy" id="1653850"/>
    <lineage>
        <taxon>Bacteria</taxon>
        <taxon>Pseudomonadati</taxon>
        <taxon>Planctomycetota</taxon>
        <taxon>Planctomycetia</taxon>
        <taxon>Planctomycetales</taxon>
        <taxon>Planctomycetaceae</taxon>
        <taxon>Planctomyces</taxon>
    </lineage>
</organism>
<dbReference type="GO" id="GO:0032259">
    <property type="term" value="P:methylation"/>
    <property type="evidence" value="ECO:0007669"/>
    <property type="project" value="UniProtKB-KW"/>
</dbReference>
<dbReference type="GO" id="GO:0003723">
    <property type="term" value="F:RNA binding"/>
    <property type="evidence" value="ECO:0007669"/>
    <property type="project" value="UniProtKB-KW"/>
</dbReference>
<evidence type="ECO:0000313" key="5">
    <source>
        <dbReference type="EMBL" id="TWW10027.1"/>
    </source>
</evidence>
<dbReference type="Gene3D" id="3.40.50.150">
    <property type="entry name" value="Vaccinia Virus protein VP39"/>
    <property type="match status" value="1"/>
</dbReference>
<feature type="domain" description="RNA-binding S4" evidence="4">
    <location>
        <begin position="51"/>
        <end position="112"/>
    </location>
</feature>
<comment type="caution">
    <text evidence="5">The sequence shown here is derived from an EMBL/GenBank/DDBJ whole genome shotgun (WGS) entry which is preliminary data.</text>
</comment>
<dbReference type="PANTHER" id="PTHR32319">
    <property type="entry name" value="BACTERIAL HEMOLYSIN-LIKE PROTEIN"/>
    <property type="match status" value="1"/>
</dbReference>
<dbReference type="InterPro" id="IPR002877">
    <property type="entry name" value="RNA_MeTrfase_FtsJ_dom"/>
</dbReference>
<dbReference type="CDD" id="cd00165">
    <property type="entry name" value="S4"/>
    <property type="match status" value="1"/>
</dbReference>
<protein>
    <submittedName>
        <fullName evidence="5">TlyA family rRNA (Cytidine-2'-O)-methyltransferase</fullName>
    </submittedName>
</protein>
<dbReference type="InterPro" id="IPR047048">
    <property type="entry name" value="TlyA"/>
</dbReference>
<dbReference type="CDD" id="cd02440">
    <property type="entry name" value="AdoMet_MTases"/>
    <property type="match status" value="1"/>
</dbReference>
<evidence type="ECO:0000256" key="3">
    <source>
        <dbReference type="PROSITE-ProRule" id="PRU00182"/>
    </source>
</evidence>
<gene>
    <name evidence="5" type="ORF">E3A20_08450</name>
</gene>
<dbReference type="InterPro" id="IPR036986">
    <property type="entry name" value="S4_RNA-bd_sf"/>
</dbReference>
<dbReference type="InterPro" id="IPR002942">
    <property type="entry name" value="S4_RNA-bd"/>
</dbReference>